<comment type="caution">
    <text evidence="2">The sequence shown here is derived from an EMBL/GenBank/DDBJ whole genome shotgun (WGS) entry which is preliminary data.</text>
</comment>
<keyword evidence="3" id="KW-1185">Reference proteome</keyword>
<proteinExistence type="predicted"/>
<organism evidence="2 3">
    <name type="scientific">Tritrichomonas foetus</name>
    <dbReference type="NCBI Taxonomy" id="1144522"/>
    <lineage>
        <taxon>Eukaryota</taxon>
        <taxon>Metamonada</taxon>
        <taxon>Parabasalia</taxon>
        <taxon>Tritrichomonadida</taxon>
        <taxon>Tritrichomonadidae</taxon>
        <taxon>Tritrichomonas</taxon>
    </lineage>
</organism>
<dbReference type="OrthoDB" id="266138at2759"/>
<protein>
    <recommendedName>
        <fullName evidence="4">Leucine Rich Repeat family protein</fullName>
    </recommendedName>
</protein>
<dbReference type="EMBL" id="MLAK01000272">
    <property type="protein sequence ID" value="OHT15124.1"/>
    <property type="molecule type" value="Genomic_DNA"/>
</dbReference>
<dbReference type="SUPFAM" id="SSF52058">
    <property type="entry name" value="L domain-like"/>
    <property type="match status" value="1"/>
</dbReference>
<dbReference type="VEuPathDB" id="TrichDB:TRFO_14487"/>
<dbReference type="RefSeq" id="XP_068368260.1">
    <property type="nucleotide sequence ID" value="XM_068497849.1"/>
</dbReference>
<accession>A0A1J4KZK7</accession>
<sequence length="444" mass="49767">MSTLGRSAVSFADSRTLMPMYTPHYTFAGQDLTSFPPANALSSYASLSFENNPIYSLEGLESLFNLKSLNLSGTEIESFQGVCVQPNIERIYIKNTPLSQLHNVRIMCMIAFGPTLQAVDNSPLTTFENKIGKFLFNQMNPYLKDGWIIIGLYPLKILHLPTGTKQTLKTQLPITIVKHEKGPSYYESSNFRFPASPADYFSDFSSSSIFSKSKSVKSSRLGKRIANDDASVYSNKKSERSSKAGTPVKKSNINETDTPRKKKRMRSPKKKAKNTSNLVDVEFDDSASYHSNHAANKTVKGNPNAIKPFFEQLKNIRPLKRPNDFMMNDFPLSDMSSSASFDSFGRDFISDSALDRQLSDMASRISDLDISGSDLNGFEFKNSGIKYHDSVEDFLPSKQRKKAKLRRTLTRSRSSNIMPDNNSTAGFNINSRRRADVISDNDQQ</sequence>
<evidence type="ECO:0000256" key="1">
    <source>
        <dbReference type="SAM" id="MobiDB-lite"/>
    </source>
</evidence>
<dbReference type="InterPro" id="IPR032675">
    <property type="entry name" value="LRR_dom_sf"/>
</dbReference>
<gene>
    <name evidence="2" type="ORF">TRFO_14487</name>
</gene>
<dbReference type="Proteomes" id="UP000179807">
    <property type="component" value="Unassembled WGS sequence"/>
</dbReference>
<feature type="compositionally biased region" description="Polar residues" evidence="1">
    <location>
        <begin position="416"/>
        <end position="430"/>
    </location>
</feature>
<feature type="compositionally biased region" description="Basic residues" evidence="1">
    <location>
        <begin position="260"/>
        <end position="273"/>
    </location>
</feature>
<evidence type="ECO:0000313" key="2">
    <source>
        <dbReference type="EMBL" id="OHT15124.1"/>
    </source>
</evidence>
<feature type="region of interest" description="Disordered" evidence="1">
    <location>
        <begin position="230"/>
        <end position="277"/>
    </location>
</feature>
<reference evidence="2" key="1">
    <citation type="submission" date="2016-10" db="EMBL/GenBank/DDBJ databases">
        <authorList>
            <person name="Benchimol M."/>
            <person name="Almeida L.G."/>
            <person name="Vasconcelos A.T."/>
            <person name="Perreira-Neves A."/>
            <person name="Rosa I.A."/>
            <person name="Tasca T."/>
            <person name="Bogo M.R."/>
            <person name="de Souza W."/>
        </authorList>
    </citation>
    <scope>NUCLEOTIDE SEQUENCE [LARGE SCALE GENOMIC DNA]</scope>
    <source>
        <strain evidence="2">K</strain>
    </source>
</reference>
<dbReference type="Gene3D" id="3.80.10.10">
    <property type="entry name" value="Ribonuclease Inhibitor"/>
    <property type="match status" value="1"/>
</dbReference>
<evidence type="ECO:0008006" key="4">
    <source>
        <dbReference type="Google" id="ProtNLM"/>
    </source>
</evidence>
<evidence type="ECO:0000313" key="3">
    <source>
        <dbReference type="Proteomes" id="UP000179807"/>
    </source>
</evidence>
<dbReference type="GeneID" id="94832553"/>
<name>A0A1J4KZK7_9EUKA</name>
<dbReference type="AlphaFoldDB" id="A0A1J4KZK7"/>
<feature type="region of interest" description="Disordered" evidence="1">
    <location>
        <begin position="402"/>
        <end position="444"/>
    </location>
</feature>